<dbReference type="PANTHER" id="PTHR33202">
    <property type="entry name" value="ZINC UPTAKE REGULATION PROTEIN"/>
    <property type="match status" value="1"/>
</dbReference>
<dbReference type="PANTHER" id="PTHR33202:SF7">
    <property type="entry name" value="FERRIC UPTAKE REGULATION PROTEIN"/>
    <property type="match status" value="1"/>
</dbReference>
<dbReference type="Proteomes" id="UP000008721">
    <property type="component" value="Chromosome"/>
</dbReference>
<evidence type="ECO:0000313" key="2">
    <source>
        <dbReference type="EMBL" id="ADR35166.1"/>
    </source>
</evidence>
<dbReference type="GO" id="GO:1900376">
    <property type="term" value="P:regulation of secondary metabolite biosynthetic process"/>
    <property type="evidence" value="ECO:0007669"/>
    <property type="project" value="TreeGrafter"/>
</dbReference>
<dbReference type="EMBL" id="CP002355">
    <property type="protein sequence ID" value="ADR35166.1"/>
    <property type="molecule type" value="Genomic_DNA"/>
</dbReference>
<evidence type="ECO:0000256" key="1">
    <source>
        <dbReference type="PIRSR" id="PIRSR602481-1"/>
    </source>
</evidence>
<organism evidence="2 3">
    <name type="scientific">Sulfuricurvum kujiense (strain ATCC BAA-921 / DSM 16994 / JCM 11577 / YK-1)</name>
    <dbReference type="NCBI Taxonomy" id="709032"/>
    <lineage>
        <taxon>Bacteria</taxon>
        <taxon>Pseudomonadati</taxon>
        <taxon>Campylobacterota</taxon>
        <taxon>Epsilonproteobacteria</taxon>
        <taxon>Campylobacterales</taxon>
        <taxon>Sulfurimonadaceae</taxon>
        <taxon>Sulfuricurvum</taxon>
    </lineage>
</organism>
<protein>
    <submittedName>
        <fullName evidence="2">Ferric uptake regulator, Fur family</fullName>
    </submittedName>
</protein>
<dbReference type="HOGENOM" id="CLU_096072_6_1_7"/>
<dbReference type="GO" id="GO:0045892">
    <property type="term" value="P:negative regulation of DNA-templated transcription"/>
    <property type="evidence" value="ECO:0007669"/>
    <property type="project" value="TreeGrafter"/>
</dbReference>
<dbReference type="InterPro" id="IPR036388">
    <property type="entry name" value="WH-like_DNA-bd_sf"/>
</dbReference>
<dbReference type="GO" id="GO:0008270">
    <property type="term" value="F:zinc ion binding"/>
    <property type="evidence" value="ECO:0007669"/>
    <property type="project" value="TreeGrafter"/>
</dbReference>
<reference evidence="2 3" key="1">
    <citation type="journal article" date="2012" name="Stand. Genomic Sci.">
        <title>Complete genome sequence of the sulfur compounds oxidizing chemolithoautotroph Sulfuricurvum kujiense type strain (YK-1(T)).</title>
        <authorList>
            <person name="Han C."/>
            <person name="Kotsyurbenko O."/>
            <person name="Chertkov O."/>
            <person name="Held B."/>
            <person name="Lapidus A."/>
            <person name="Nolan M."/>
            <person name="Lucas S."/>
            <person name="Hammon N."/>
            <person name="Deshpande S."/>
            <person name="Cheng J.F."/>
            <person name="Tapia R."/>
            <person name="Goodwin L.A."/>
            <person name="Pitluck S."/>
            <person name="Liolios K."/>
            <person name="Pagani I."/>
            <person name="Ivanova N."/>
            <person name="Mavromatis K."/>
            <person name="Mikhailova N."/>
            <person name="Pati A."/>
            <person name="Chen A."/>
            <person name="Palaniappan K."/>
            <person name="Land M."/>
            <person name="Hauser L."/>
            <person name="Chang Y.J."/>
            <person name="Jeffries C.D."/>
            <person name="Brambilla E.M."/>
            <person name="Rohde M."/>
            <person name="Spring S."/>
            <person name="Sikorski J."/>
            <person name="Goker M."/>
            <person name="Woyke T."/>
            <person name="Bristow J."/>
            <person name="Eisen J.A."/>
            <person name="Markowitz V."/>
            <person name="Hugenholtz P."/>
            <person name="Kyrpides N.C."/>
            <person name="Klenk H.P."/>
            <person name="Detter J.C."/>
        </authorList>
    </citation>
    <scope>NUCLEOTIDE SEQUENCE [LARGE SCALE GENOMIC DNA]</scope>
    <source>
        <strain evidence="3">ATCC BAA-921 / DSM 16994 / JCM 11577 / YK-1</strain>
    </source>
</reference>
<dbReference type="InterPro" id="IPR002481">
    <property type="entry name" value="FUR"/>
</dbReference>
<keyword evidence="3" id="KW-1185">Reference proteome</keyword>
<dbReference type="InterPro" id="IPR036390">
    <property type="entry name" value="WH_DNA-bd_sf"/>
</dbReference>
<keyword evidence="1" id="KW-0862">Zinc</keyword>
<sequence>MTLDEKISANGFRLTAPRKKILTILSDQKQPISFEEYSALDPMIDKSTFYRTMQAFESAQIISGIESDAGKRYFELSDTIHPHFICQNCHAITCLHPQPIISPSGYTIDSVIYKGQCPLCSAS</sequence>
<dbReference type="STRING" id="709032.Sulku_2507"/>
<dbReference type="OrthoDB" id="8659436at2"/>
<dbReference type="RefSeq" id="WP_013461363.1">
    <property type="nucleotide sequence ID" value="NC_014762.1"/>
</dbReference>
<dbReference type="Gene3D" id="1.10.10.10">
    <property type="entry name" value="Winged helix-like DNA-binding domain superfamily/Winged helix DNA-binding domain"/>
    <property type="match status" value="1"/>
</dbReference>
<dbReference type="eggNOG" id="COG0735">
    <property type="taxonomic scope" value="Bacteria"/>
</dbReference>
<comment type="cofactor">
    <cofactor evidence="1">
        <name>Zn(2+)</name>
        <dbReference type="ChEBI" id="CHEBI:29105"/>
    </cofactor>
    <text evidence="1">Binds 1 zinc ion per subunit.</text>
</comment>
<evidence type="ECO:0000313" key="3">
    <source>
        <dbReference type="Proteomes" id="UP000008721"/>
    </source>
</evidence>
<dbReference type="SUPFAM" id="SSF46785">
    <property type="entry name" value="Winged helix' DNA-binding domain"/>
    <property type="match status" value="1"/>
</dbReference>
<accession>E4TZD9</accession>
<keyword evidence="1" id="KW-0479">Metal-binding</keyword>
<proteinExistence type="predicted"/>
<dbReference type="Pfam" id="PF01475">
    <property type="entry name" value="FUR"/>
    <property type="match status" value="1"/>
</dbReference>
<dbReference type="GO" id="GO:0000976">
    <property type="term" value="F:transcription cis-regulatory region binding"/>
    <property type="evidence" value="ECO:0007669"/>
    <property type="project" value="TreeGrafter"/>
</dbReference>
<gene>
    <name evidence="2" type="ordered locus">Sulku_2507</name>
</gene>
<feature type="binding site" evidence="1">
    <location>
        <position position="89"/>
    </location>
    <ligand>
        <name>Zn(2+)</name>
        <dbReference type="ChEBI" id="CHEBI:29105"/>
    </ligand>
</feature>
<dbReference type="KEGG" id="sku:Sulku_2507"/>
<dbReference type="GO" id="GO:0003700">
    <property type="term" value="F:DNA-binding transcription factor activity"/>
    <property type="evidence" value="ECO:0007669"/>
    <property type="project" value="InterPro"/>
</dbReference>
<feature type="binding site" evidence="1">
    <location>
        <position position="86"/>
    </location>
    <ligand>
        <name>Zn(2+)</name>
        <dbReference type="ChEBI" id="CHEBI:29105"/>
    </ligand>
</feature>
<name>E4TZD9_SULKY</name>
<dbReference type="AlphaFoldDB" id="E4TZD9"/>